<keyword evidence="2" id="KW-0575">Peroxidase</keyword>
<dbReference type="GO" id="GO:0005737">
    <property type="term" value="C:cytoplasm"/>
    <property type="evidence" value="ECO:0007669"/>
    <property type="project" value="TreeGrafter"/>
</dbReference>
<dbReference type="Proteomes" id="UP000230002">
    <property type="component" value="Unassembled WGS sequence"/>
</dbReference>
<comment type="catalytic activity">
    <reaction evidence="9">
        <text>a hydroperoxide + [thioredoxin]-dithiol = an alcohol + [thioredoxin]-disulfide + H2O</text>
        <dbReference type="Rhea" id="RHEA:62620"/>
        <dbReference type="Rhea" id="RHEA-COMP:10698"/>
        <dbReference type="Rhea" id="RHEA-COMP:10700"/>
        <dbReference type="ChEBI" id="CHEBI:15377"/>
        <dbReference type="ChEBI" id="CHEBI:29950"/>
        <dbReference type="ChEBI" id="CHEBI:30879"/>
        <dbReference type="ChEBI" id="CHEBI:35924"/>
        <dbReference type="ChEBI" id="CHEBI:50058"/>
        <dbReference type="EC" id="1.11.1.24"/>
    </reaction>
</comment>
<feature type="region of interest" description="Disordered" evidence="10">
    <location>
        <begin position="1"/>
        <end position="84"/>
    </location>
</feature>
<keyword evidence="3" id="KW-0049">Antioxidant</keyword>
<organism evidence="12 13">
    <name type="scientific">Ganoderma sinense ZZ0214-1</name>
    <dbReference type="NCBI Taxonomy" id="1077348"/>
    <lineage>
        <taxon>Eukaryota</taxon>
        <taxon>Fungi</taxon>
        <taxon>Dikarya</taxon>
        <taxon>Basidiomycota</taxon>
        <taxon>Agaricomycotina</taxon>
        <taxon>Agaricomycetes</taxon>
        <taxon>Polyporales</taxon>
        <taxon>Polyporaceae</taxon>
        <taxon>Ganoderma</taxon>
    </lineage>
</organism>
<dbReference type="PROSITE" id="PS51352">
    <property type="entry name" value="THIOREDOXIN_2"/>
    <property type="match status" value="1"/>
</dbReference>
<evidence type="ECO:0000313" key="13">
    <source>
        <dbReference type="Proteomes" id="UP000230002"/>
    </source>
</evidence>
<keyword evidence="5" id="KW-1015">Disulfide bond</keyword>
<dbReference type="InterPro" id="IPR036249">
    <property type="entry name" value="Thioredoxin-like_sf"/>
</dbReference>
<dbReference type="GO" id="GO:0045454">
    <property type="term" value="P:cell redox homeostasis"/>
    <property type="evidence" value="ECO:0007669"/>
    <property type="project" value="TreeGrafter"/>
</dbReference>
<evidence type="ECO:0000256" key="1">
    <source>
        <dbReference type="ARBA" id="ARBA00013017"/>
    </source>
</evidence>
<proteinExistence type="inferred from homology"/>
<feature type="domain" description="Thioredoxin" evidence="11">
    <location>
        <begin position="88"/>
        <end position="255"/>
    </location>
</feature>
<dbReference type="STRING" id="1077348.A0A2G8S1V6"/>
<dbReference type="OrthoDB" id="338622at2759"/>
<sequence length="255" mass="26925">MAPRAKASMEAAEPTRRSSRISAQPKVEPVEKPAKKAAAPKAKKRAAEAEGGESGEGAPAVKKSKPVKEEGATGDEEGAEAVPALQPIAIGDALPSFTLKNEKDEDVDVATLTAEKGIVVFLVPKADTREDGLGACAKLELMGFDNASSAGCTQQACGFRDIYPDFTSSGFDVYCLSADKPAAQTKWQTKKELPYPLLSDPKRVLITALGAGEGGKTKRSHFIFEKGGKLLEKKLPVKPVDSPKLALEFIKGLSS</sequence>
<dbReference type="InterPro" id="IPR013766">
    <property type="entry name" value="Thioredoxin_domain"/>
</dbReference>
<evidence type="ECO:0000256" key="9">
    <source>
        <dbReference type="ARBA" id="ARBA00049091"/>
    </source>
</evidence>
<comment type="similarity">
    <text evidence="8">Belongs to the peroxiredoxin family. BCP/PrxQ subfamily.</text>
</comment>
<evidence type="ECO:0000256" key="4">
    <source>
        <dbReference type="ARBA" id="ARBA00023002"/>
    </source>
</evidence>
<dbReference type="InterPro" id="IPR000866">
    <property type="entry name" value="AhpC/TSA"/>
</dbReference>
<dbReference type="EMBL" id="AYKW01000034">
    <property type="protein sequence ID" value="PIL27548.1"/>
    <property type="molecule type" value="Genomic_DNA"/>
</dbReference>
<dbReference type="AlphaFoldDB" id="A0A2G8S1V6"/>
<evidence type="ECO:0000256" key="10">
    <source>
        <dbReference type="SAM" id="MobiDB-lite"/>
    </source>
</evidence>
<evidence type="ECO:0000256" key="6">
    <source>
        <dbReference type="ARBA" id="ARBA00023284"/>
    </source>
</evidence>
<evidence type="ECO:0000256" key="8">
    <source>
        <dbReference type="ARBA" id="ARBA00038489"/>
    </source>
</evidence>
<dbReference type="Gene3D" id="3.40.30.10">
    <property type="entry name" value="Glutaredoxin"/>
    <property type="match status" value="1"/>
</dbReference>
<protein>
    <recommendedName>
        <fullName evidence="1">thioredoxin-dependent peroxiredoxin</fullName>
        <ecNumber evidence="1">1.11.1.24</ecNumber>
    </recommendedName>
    <alternativeName>
        <fullName evidence="7">Thioredoxin peroxidase</fullName>
    </alternativeName>
</protein>
<evidence type="ECO:0000256" key="2">
    <source>
        <dbReference type="ARBA" id="ARBA00022559"/>
    </source>
</evidence>
<evidence type="ECO:0000259" key="11">
    <source>
        <dbReference type="PROSITE" id="PS51352"/>
    </source>
</evidence>
<dbReference type="InterPro" id="IPR050924">
    <property type="entry name" value="Peroxiredoxin_BCP/PrxQ"/>
</dbReference>
<evidence type="ECO:0000256" key="3">
    <source>
        <dbReference type="ARBA" id="ARBA00022862"/>
    </source>
</evidence>
<dbReference type="PANTHER" id="PTHR42801:SF23">
    <property type="entry name" value="PEROXIREDOXIN DOT5"/>
    <property type="match status" value="1"/>
</dbReference>
<keyword evidence="6" id="KW-0676">Redox-active center</keyword>
<evidence type="ECO:0000313" key="12">
    <source>
        <dbReference type="EMBL" id="PIL27548.1"/>
    </source>
</evidence>
<reference evidence="12 13" key="1">
    <citation type="journal article" date="2015" name="Sci. Rep.">
        <title>Chromosome-level genome map provides insights into diverse defense mechanisms in the medicinal fungus Ganoderma sinense.</title>
        <authorList>
            <person name="Zhu Y."/>
            <person name="Xu J."/>
            <person name="Sun C."/>
            <person name="Zhou S."/>
            <person name="Xu H."/>
            <person name="Nelson D.R."/>
            <person name="Qian J."/>
            <person name="Song J."/>
            <person name="Luo H."/>
            <person name="Xiang L."/>
            <person name="Li Y."/>
            <person name="Xu Z."/>
            <person name="Ji A."/>
            <person name="Wang L."/>
            <person name="Lu S."/>
            <person name="Hayward A."/>
            <person name="Sun W."/>
            <person name="Li X."/>
            <person name="Schwartz D.C."/>
            <person name="Wang Y."/>
            <person name="Chen S."/>
        </authorList>
    </citation>
    <scope>NUCLEOTIDE SEQUENCE [LARGE SCALE GENOMIC DNA]</scope>
    <source>
        <strain evidence="12 13">ZZ0214-1</strain>
    </source>
</reference>
<gene>
    <name evidence="12" type="ORF">GSI_10699</name>
</gene>
<keyword evidence="13" id="KW-1185">Reference proteome</keyword>
<name>A0A2G8S1V6_9APHY</name>
<comment type="caution">
    <text evidence="12">The sequence shown here is derived from an EMBL/GenBank/DDBJ whole genome shotgun (WGS) entry which is preliminary data.</text>
</comment>
<dbReference type="GO" id="GO:0034599">
    <property type="term" value="P:cellular response to oxidative stress"/>
    <property type="evidence" value="ECO:0007669"/>
    <property type="project" value="TreeGrafter"/>
</dbReference>
<evidence type="ECO:0000256" key="7">
    <source>
        <dbReference type="ARBA" id="ARBA00032824"/>
    </source>
</evidence>
<evidence type="ECO:0000256" key="5">
    <source>
        <dbReference type="ARBA" id="ARBA00023157"/>
    </source>
</evidence>
<dbReference type="CDD" id="cd03017">
    <property type="entry name" value="PRX_BCP"/>
    <property type="match status" value="1"/>
</dbReference>
<dbReference type="SUPFAM" id="SSF52833">
    <property type="entry name" value="Thioredoxin-like"/>
    <property type="match status" value="1"/>
</dbReference>
<dbReference type="EC" id="1.11.1.24" evidence="1"/>
<dbReference type="GO" id="GO:0008379">
    <property type="term" value="F:thioredoxin peroxidase activity"/>
    <property type="evidence" value="ECO:0007669"/>
    <property type="project" value="TreeGrafter"/>
</dbReference>
<keyword evidence="4" id="KW-0560">Oxidoreductase</keyword>
<accession>A0A2G8S1V6</accession>
<dbReference type="Pfam" id="PF00578">
    <property type="entry name" value="AhpC-TSA"/>
    <property type="match status" value="1"/>
</dbReference>
<dbReference type="PANTHER" id="PTHR42801">
    <property type="entry name" value="THIOREDOXIN-DEPENDENT PEROXIDE REDUCTASE"/>
    <property type="match status" value="1"/>
</dbReference>